<reference evidence="2 3" key="1">
    <citation type="submission" date="2021-02" db="EMBL/GenBank/DDBJ databases">
        <title>Draft Genome Sequences of 5 Vibrio neptunius Strains Isolated From of Bivalve Hatcheries.</title>
        <authorList>
            <person name="Galvis F."/>
            <person name="Barja J.L."/>
            <person name="Lemos M.L."/>
            <person name="Balado M."/>
        </authorList>
    </citation>
    <scope>NUCLEOTIDE SEQUENCE [LARGE SCALE GENOMIC DNA]</scope>
    <source>
        <strain evidence="2 3">PP-145.98</strain>
    </source>
</reference>
<name>A0ABS3AA78_9VIBR</name>
<sequence length="581" mass="63520">MRIVIAVCLSCWFSTQAIASSLTIAEQAKQYQDNLGWAQSAQQSITRQADGQLNISDYCDDAECVNQVNEPPQKGLNDSAINKQKSAEFYSNDTAAAMQDNFDKGRPDIRNDPAYQFALLGQDNAYAITHGISNAYVDCDNATQCIIENITKQCQRPTHNPVPCEKVPVATVTIGEVIYRCPSGWTKQGGTCQRPQPQCRYNNDNYVRQTGGDGAFASSGIAYIWAGKTVSPQQGYTLGGLKQSYNANWQGRSSWVKRYEICRPTIATQKATLSCSNGYTLSGGQCIKNTITWRTECSLTNSCHVTREQCIEGRSTRTINGIPTTLACWKYQVNYQCSSTDTCPALPADCQTVSTQCSLRLNGVCIEEQLTKSCPEKTCSTTSLQCLDTTFCLDGDCYQGQPTQSAEFDKSAAGLAAISDAAKGLGDPPLIFAGQGMQCTDKAFGFADCCKDSGWGTSLGIAQCSAEEKALGQAKEQGITIALGEYCADKVLGVCTRKKKTYCVYDSKLARLIQEQGVKGQLGINLGSPEHPKCDPITPEQLQQINFEHIDFSDFYADMRRHTNLPSASEIQQRLHSAYQQ</sequence>
<protein>
    <submittedName>
        <fullName evidence="2">Type-F conjugative transfer system mating-pair stabilization protein TraN</fullName>
    </submittedName>
</protein>
<organism evidence="2 3">
    <name type="scientific">Vibrio neptunius</name>
    <dbReference type="NCBI Taxonomy" id="170651"/>
    <lineage>
        <taxon>Bacteria</taxon>
        <taxon>Pseudomonadati</taxon>
        <taxon>Pseudomonadota</taxon>
        <taxon>Gammaproteobacteria</taxon>
        <taxon>Vibrionales</taxon>
        <taxon>Vibrionaceae</taxon>
        <taxon>Vibrio</taxon>
    </lineage>
</organism>
<evidence type="ECO:0000313" key="3">
    <source>
        <dbReference type="Proteomes" id="UP000779070"/>
    </source>
</evidence>
<dbReference type="EMBL" id="JAFHLB010000042">
    <property type="protein sequence ID" value="MBN3580313.1"/>
    <property type="molecule type" value="Genomic_DNA"/>
</dbReference>
<dbReference type="Proteomes" id="UP000779070">
    <property type="component" value="Unassembled WGS sequence"/>
</dbReference>
<feature type="signal peptide" evidence="1">
    <location>
        <begin position="1"/>
        <end position="19"/>
    </location>
</feature>
<keyword evidence="1" id="KW-0732">Signal</keyword>
<evidence type="ECO:0000313" key="2">
    <source>
        <dbReference type="EMBL" id="MBN3580313.1"/>
    </source>
</evidence>
<feature type="chain" id="PRO_5046975811" evidence="1">
    <location>
        <begin position="20"/>
        <end position="581"/>
    </location>
</feature>
<proteinExistence type="predicted"/>
<dbReference type="Pfam" id="PF06986">
    <property type="entry name" value="F_T4SS_TraN"/>
    <property type="match status" value="1"/>
</dbReference>
<accession>A0ABS3AA78</accession>
<comment type="caution">
    <text evidence="2">The sequence shown here is derived from an EMBL/GenBank/DDBJ whole genome shotgun (WGS) entry which is preliminary data.</text>
</comment>
<dbReference type="RefSeq" id="WP_206372021.1">
    <property type="nucleotide sequence ID" value="NZ_CAWPTM010000105.1"/>
</dbReference>
<dbReference type="NCBIfam" id="TIGR02750">
    <property type="entry name" value="TraN_Ftype"/>
    <property type="match status" value="1"/>
</dbReference>
<evidence type="ECO:0000256" key="1">
    <source>
        <dbReference type="SAM" id="SignalP"/>
    </source>
</evidence>
<keyword evidence="3" id="KW-1185">Reference proteome</keyword>
<gene>
    <name evidence="2" type="primary">traN</name>
    <name evidence="2" type="ORF">JYA62_21940</name>
</gene>
<dbReference type="InterPro" id="IPR014121">
    <property type="entry name" value="TraN_Ftype"/>
</dbReference>
<dbReference type="NCBIfam" id="NF009017">
    <property type="entry name" value="PRK12355.3-3"/>
    <property type="match status" value="1"/>
</dbReference>